<dbReference type="KEGG" id="ccur:IAR63_12565"/>
<dbReference type="EMBL" id="CP060822">
    <property type="protein sequence ID" value="QNP28718.1"/>
    <property type="molecule type" value="Genomic_DNA"/>
</dbReference>
<sequence length="48" mass="5282">MAQTRNFTGNVNDTTVVGIVVVPECDRREPLKRLDISGNSQSVTNTTF</sequence>
<organism evidence="1 2">
    <name type="scientific">Cylindrospermopsis curvispora GIHE-G1</name>
    <dbReference type="NCBI Taxonomy" id="2666332"/>
    <lineage>
        <taxon>Bacteria</taxon>
        <taxon>Bacillati</taxon>
        <taxon>Cyanobacteriota</taxon>
        <taxon>Cyanophyceae</taxon>
        <taxon>Nostocales</taxon>
        <taxon>Aphanizomenonaceae</taxon>
        <taxon>Cylindrospermopsis</taxon>
    </lineage>
</organism>
<evidence type="ECO:0000313" key="1">
    <source>
        <dbReference type="EMBL" id="QNP28718.1"/>
    </source>
</evidence>
<name>A0A7H0EY52_9CYAN</name>
<dbReference type="Proteomes" id="UP000516013">
    <property type="component" value="Chromosome"/>
</dbReference>
<dbReference type="AlphaFoldDB" id="A0A7H0EY52"/>
<protein>
    <submittedName>
        <fullName evidence="1">Uncharacterized protein</fullName>
    </submittedName>
</protein>
<evidence type="ECO:0000313" key="2">
    <source>
        <dbReference type="Proteomes" id="UP000516013"/>
    </source>
</evidence>
<accession>A0A7H0EY52</accession>
<reference evidence="1 2" key="1">
    <citation type="submission" date="2020-08" db="EMBL/GenBank/DDBJ databases">
        <title>Complete genome sequence of Raphidiopsis curvispora isolated from drinking water reservoir in South Korea.</title>
        <authorList>
            <person name="Jeong J."/>
        </authorList>
    </citation>
    <scope>NUCLEOTIDE SEQUENCE [LARGE SCALE GENOMIC DNA]</scope>
    <source>
        <strain evidence="1 2">GIHE-G1</strain>
    </source>
</reference>
<dbReference type="RefSeq" id="WP_161489525.1">
    <property type="nucleotide sequence ID" value="NZ_CP060822.1"/>
</dbReference>
<keyword evidence="2" id="KW-1185">Reference proteome</keyword>
<dbReference type="GeneID" id="92779792"/>
<proteinExistence type="predicted"/>
<gene>
    <name evidence="1" type="ORF">IAR63_12565</name>
</gene>